<reference evidence="2 3" key="1">
    <citation type="submission" date="2022-02" db="EMBL/GenBank/DDBJ databases">
        <title>Uncovering new skin microbiome diversity through culturing and metagenomics.</title>
        <authorList>
            <person name="Conlan S."/>
            <person name="Deming C."/>
            <person name="Nisc Comparative Sequencing Program N."/>
            <person name="Segre J.A."/>
        </authorList>
    </citation>
    <scope>NUCLEOTIDE SEQUENCE [LARGE SCALE GENOMIC DNA]</scope>
    <source>
        <strain evidence="2 3">ACRQZ</strain>
    </source>
</reference>
<name>A0ABS9Q552_9MICO</name>
<evidence type="ECO:0000256" key="1">
    <source>
        <dbReference type="SAM" id="MobiDB-lite"/>
    </source>
</evidence>
<organism evidence="2 3">
    <name type="scientific">Arsenicicoccus bolidensis</name>
    <dbReference type="NCBI Taxonomy" id="229480"/>
    <lineage>
        <taxon>Bacteria</taxon>
        <taxon>Bacillati</taxon>
        <taxon>Actinomycetota</taxon>
        <taxon>Actinomycetes</taxon>
        <taxon>Micrococcales</taxon>
        <taxon>Intrasporangiaceae</taxon>
        <taxon>Arsenicicoccus</taxon>
    </lineage>
</organism>
<feature type="compositionally biased region" description="Polar residues" evidence="1">
    <location>
        <begin position="41"/>
        <end position="56"/>
    </location>
</feature>
<feature type="region of interest" description="Disordered" evidence="1">
    <location>
        <begin position="1"/>
        <end position="56"/>
    </location>
</feature>
<evidence type="ECO:0000313" key="3">
    <source>
        <dbReference type="Proteomes" id="UP001521931"/>
    </source>
</evidence>
<gene>
    <name evidence="2" type="ORF">MHL29_14010</name>
</gene>
<keyword evidence="3" id="KW-1185">Reference proteome</keyword>
<feature type="compositionally biased region" description="Basic and acidic residues" evidence="1">
    <location>
        <begin position="1"/>
        <end position="14"/>
    </location>
</feature>
<evidence type="ECO:0000313" key="2">
    <source>
        <dbReference type="EMBL" id="MCG7322995.1"/>
    </source>
</evidence>
<dbReference type="RefSeq" id="WP_019287310.1">
    <property type="nucleotide sequence ID" value="NZ_DAMCTM010000045.1"/>
</dbReference>
<dbReference type="EMBL" id="JAKRCV010000053">
    <property type="protein sequence ID" value="MCG7322995.1"/>
    <property type="molecule type" value="Genomic_DNA"/>
</dbReference>
<evidence type="ECO:0008006" key="4">
    <source>
        <dbReference type="Google" id="ProtNLM"/>
    </source>
</evidence>
<accession>A0ABS9Q552</accession>
<proteinExistence type="predicted"/>
<comment type="caution">
    <text evidence="2">The sequence shown here is derived from an EMBL/GenBank/DDBJ whole genome shotgun (WGS) entry which is preliminary data.</text>
</comment>
<dbReference type="Proteomes" id="UP001521931">
    <property type="component" value="Unassembled WGS sequence"/>
</dbReference>
<sequence length="56" mass="5692">MSNDATRDPQHETDADQTDGGPTALGQEDDLGDVPAAAGGQDTSEPAQGEGEQSSY</sequence>
<protein>
    <recommendedName>
        <fullName evidence="4">BatC protein</fullName>
    </recommendedName>
</protein>